<feature type="domain" description="C2H2-type" evidence="13">
    <location>
        <begin position="175"/>
        <end position="202"/>
    </location>
</feature>
<dbReference type="PANTHER" id="PTHR46105">
    <property type="entry name" value="AGAP004733-PA"/>
    <property type="match status" value="1"/>
</dbReference>
<dbReference type="AlphaFoldDB" id="A0A9J6E5W1"/>
<feature type="region of interest" description="Disordered" evidence="12">
    <location>
        <begin position="34"/>
        <end position="105"/>
    </location>
</feature>
<keyword evidence="4" id="KW-0677">Repeat</keyword>
<dbReference type="EMBL" id="JABSTU010000005">
    <property type="protein sequence ID" value="KAH8029437.1"/>
    <property type="molecule type" value="Genomic_DNA"/>
</dbReference>
<evidence type="ECO:0000313" key="15">
    <source>
        <dbReference type="Proteomes" id="UP000821866"/>
    </source>
</evidence>
<reference evidence="14" key="1">
    <citation type="journal article" date="2020" name="Cell">
        <title>Large-Scale Comparative Analyses of Tick Genomes Elucidate Their Genetic Diversity and Vector Capacities.</title>
        <authorList>
            <consortium name="Tick Genome and Microbiome Consortium (TIGMIC)"/>
            <person name="Jia N."/>
            <person name="Wang J."/>
            <person name="Shi W."/>
            <person name="Du L."/>
            <person name="Sun Y."/>
            <person name="Zhan W."/>
            <person name="Jiang J.F."/>
            <person name="Wang Q."/>
            <person name="Zhang B."/>
            <person name="Ji P."/>
            <person name="Bell-Sakyi L."/>
            <person name="Cui X.M."/>
            <person name="Yuan T.T."/>
            <person name="Jiang B.G."/>
            <person name="Yang W.F."/>
            <person name="Lam T.T."/>
            <person name="Chang Q.C."/>
            <person name="Ding S.J."/>
            <person name="Wang X.J."/>
            <person name="Zhu J.G."/>
            <person name="Ruan X.D."/>
            <person name="Zhao L."/>
            <person name="Wei J.T."/>
            <person name="Ye R.Z."/>
            <person name="Que T.C."/>
            <person name="Du C.H."/>
            <person name="Zhou Y.H."/>
            <person name="Cheng J.X."/>
            <person name="Dai P.F."/>
            <person name="Guo W.B."/>
            <person name="Han X.H."/>
            <person name="Huang E.J."/>
            <person name="Li L.F."/>
            <person name="Wei W."/>
            <person name="Gao Y.C."/>
            <person name="Liu J.Z."/>
            <person name="Shao H.Z."/>
            <person name="Wang X."/>
            <person name="Wang C.C."/>
            <person name="Yang T.C."/>
            <person name="Huo Q.B."/>
            <person name="Li W."/>
            <person name="Chen H.Y."/>
            <person name="Chen S.E."/>
            <person name="Zhou L.G."/>
            <person name="Ni X.B."/>
            <person name="Tian J.H."/>
            <person name="Sheng Y."/>
            <person name="Liu T."/>
            <person name="Pan Y.S."/>
            <person name="Xia L.Y."/>
            <person name="Li J."/>
            <person name="Zhao F."/>
            <person name="Cao W.C."/>
        </authorList>
    </citation>
    <scope>NUCLEOTIDE SEQUENCE</scope>
    <source>
        <strain evidence="14">Rmic-2018</strain>
    </source>
</reference>
<evidence type="ECO:0000256" key="10">
    <source>
        <dbReference type="ARBA" id="ARBA00023242"/>
    </source>
</evidence>
<feature type="domain" description="C2H2-type" evidence="13">
    <location>
        <begin position="231"/>
        <end position="258"/>
    </location>
</feature>
<dbReference type="FunFam" id="3.30.160.60:FF:000508">
    <property type="entry name" value="Myeloid zinc finger 1"/>
    <property type="match status" value="1"/>
</dbReference>
<feature type="domain" description="C2H2-type" evidence="13">
    <location>
        <begin position="259"/>
        <end position="286"/>
    </location>
</feature>
<keyword evidence="5 11" id="KW-0863">Zinc-finger</keyword>
<evidence type="ECO:0000256" key="7">
    <source>
        <dbReference type="ARBA" id="ARBA00023015"/>
    </source>
</evidence>
<dbReference type="Proteomes" id="UP000821866">
    <property type="component" value="Chromosome 3"/>
</dbReference>
<comment type="similarity">
    <text evidence="2">Belongs to the krueppel C2H2-type zinc-finger protein family.</text>
</comment>
<comment type="subcellular location">
    <subcellularLocation>
        <location evidence="1">Nucleus</location>
    </subcellularLocation>
</comment>
<dbReference type="GO" id="GO:0000978">
    <property type="term" value="F:RNA polymerase II cis-regulatory region sequence-specific DNA binding"/>
    <property type="evidence" value="ECO:0007669"/>
    <property type="project" value="TreeGrafter"/>
</dbReference>
<evidence type="ECO:0000256" key="12">
    <source>
        <dbReference type="SAM" id="MobiDB-lite"/>
    </source>
</evidence>
<dbReference type="FunFam" id="3.30.160.60:FF:000624">
    <property type="entry name" value="zinc finger protein 697"/>
    <property type="match status" value="1"/>
</dbReference>
<evidence type="ECO:0000313" key="14">
    <source>
        <dbReference type="EMBL" id="KAH8029437.1"/>
    </source>
</evidence>
<accession>A0A9J6E5W1</accession>
<keyword evidence="3" id="KW-0479">Metal-binding</keyword>
<evidence type="ECO:0000256" key="3">
    <source>
        <dbReference type="ARBA" id="ARBA00022723"/>
    </source>
</evidence>
<dbReference type="GO" id="GO:0000981">
    <property type="term" value="F:DNA-binding transcription factor activity, RNA polymerase II-specific"/>
    <property type="evidence" value="ECO:0007669"/>
    <property type="project" value="TreeGrafter"/>
</dbReference>
<evidence type="ECO:0000259" key="13">
    <source>
        <dbReference type="PROSITE" id="PS50157"/>
    </source>
</evidence>
<keyword evidence="10" id="KW-0539">Nucleus</keyword>
<keyword evidence="9" id="KW-0804">Transcription</keyword>
<dbReference type="SMART" id="SM00355">
    <property type="entry name" value="ZnF_C2H2"/>
    <property type="match status" value="5"/>
</dbReference>
<protein>
    <recommendedName>
        <fullName evidence="13">C2H2-type domain-containing protein</fullName>
    </recommendedName>
</protein>
<dbReference type="Gene3D" id="3.30.160.60">
    <property type="entry name" value="Classic Zinc Finger"/>
    <property type="match status" value="5"/>
</dbReference>
<proteinExistence type="inferred from homology"/>
<keyword evidence="8" id="KW-0238">DNA-binding</keyword>
<dbReference type="PANTHER" id="PTHR46105:SF28">
    <property type="entry name" value="ZINC FINGER PROTEIN 37-LIKE"/>
    <property type="match status" value="1"/>
</dbReference>
<reference evidence="14" key="2">
    <citation type="submission" date="2021-09" db="EMBL/GenBank/DDBJ databases">
        <authorList>
            <person name="Jia N."/>
            <person name="Wang J."/>
            <person name="Shi W."/>
            <person name="Du L."/>
            <person name="Sun Y."/>
            <person name="Zhan W."/>
            <person name="Jiang J."/>
            <person name="Wang Q."/>
            <person name="Zhang B."/>
            <person name="Ji P."/>
            <person name="Sakyi L.B."/>
            <person name="Cui X."/>
            <person name="Yuan T."/>
            <person name="Jiang B."/>
            <person name="Yang W."/>
            <person name="Lam T.T.-Y."/>
            <person name="Chang Q."/>
            <person name="Ding S."/>
            <person name="Wang X."/>
            <person name="Zhu J."/>
            <person name="Ruan X."/>
            <person name="Zhao L."/>
            <person name="Wei J."/>
            <person name="Que T."/>
            <person name="Du C."/>
            <person name="Cheng J."/>
            <person name="Dai P."/>
            <person name="Han X."/>
            <person name="Huang E."/>
            <person name="Gao Y."/>
            <person name="Liu J."/>
            <person name="Shao H."/>
            <person name="Ye R."/>
            <person name="Li L."/>
            <person name="Wei W."/>
            <person name="Wang X."/>
            <person name="Wang C."/>
            <person name="Huo Q."/>
            <person name="Li W."/>
            <person name="Guo W."/>
            <person name="Chen H."/>
            <person name="Chen S."/>
            <person name="Zhou L."/>
            <person name="Zhou L."/>
            <person name="Ni X."/>
            <person name="Tian J."/>
            <person name="Zhou Y."/>
            <person name="Sheng Y."/>
            <person name="Liu T."/>
            <person name="Pan Y."/>
            <person name="Xia L."/>
            <person name="Li J."/>
            <person name="Zhao F."/>
            <person name="Cao W."/>
        </authorList>
    </citation>
    <scope>NUCLEOTIDE SEQUENCE</scope>
    <source>
        <strain evidence="14">Rmic-2018</strain>
        <tissue evidence="14">Larvae</tissue>
    </source>
</reference>
<dbReference type="FunFam" id="3.30.160.60:FF:001049">
    <property type="entry name" value="zinc finger protein 319"/>
    <property type="match status" value="1"/>
</dbReference>
<evidence type="ECO:0000256" key="1">
    <source>
        <dbReference type="ARBA" id="ARBA00004123"/>
    </source>
</evidence>
<sequence>MDKDGLHYTTQECALWPGKPVTWLKLFQNSTAAATGNPGCRHHNATTGKVHGSGKTTGLRRRMQTPPPPRSNKKTAAAHATSSYDLAASRSTARTSSMGTDSNFPIKHPRRPKCYVSHCRELLGPVRRHHLSSLTTCPVPPGANCSMHSTGSTSSLPSASRERYHSLVSVQGRLHSCRQCTFVTKYSANMKRHIGTHTGERPFQCYLCPAVFSRKLDLSSHIRTHTGERPYLCDCCSASFSRERYLVNHKRIHTGERPFSCDHCNKSFSQKANLFKHMRTHSGERPYSCDHCSASFSRNRRLMEHVARCHETNRPHNPPTNARRGTRASRSIFIKAISRFATFK</sequence>
<dbReference type="FunFam" id="3.30.160.60:FF:002343">
    <property type="entry name" value="Zinc finger protein 33A"/>
    <property type="match status" value="1"/>
</dbReference>
<evidence type="ECO:0000256" key="11">
    <source>
        <dbReference type="PROSITE-ProRule" id="PRU00042"/>
    </source>
</evidence>
<evidence type="ECO:0000256" key="2">
    <source>
        <dbReference type="ARBA" id="ARBA00006991"/>
    </source>
</evidence>
<evidence type="ECO:0000256" key="8">
    <source>
        <dbReference type="ARBA" id="ARBA00023125"/>
    </source>
</evidence>
<feature type="domain" description="C2H2-type" evidence="13">
    <location>
        <begin position="287"/>
        <end position="315"/>
    </location>
</feature>
<dbReference type="PROSITE" id="PS00028">
    <property type="entry name" value="ZINC_FINGER_C2H2_1"/>
    <property type="match status" value="4"/>
</dbReference>
<dbReference type="GO" id="GO:0005634">
    <property type="term" value="C:nucleus"/>
    <property type="evidence" value="ECO:0007669"/>
    <property type="project" value="UniProtKB-SubCell"/>
</dbReference>
<dbReference type="GO" id="GO:0042802">
    <property type="term" value="F:identical protein binding"/>
    <property type="evidence" value="ECO:0007669"/>
    <property type="project" value="UniProtKB-ARBA"/>
</dbReference>
<dbReference type="InterPro" id="IPR013087">
    <property type="entry name" value="Znf_C2H2_type"/>
</dbReference>
<dbReference type="InterPro" id="IPR036236">
    <property type="entry name" value="Znf_C2H2_sf"/>
</dbReference>
<dbReference type="VEuPathDB" id="VectorBase:LOC119165032"/>
<keyword evidence="7" id="KW-0805">Transcription regulation</keyword>
<dbReference type="InterPro" id="IPR050457">
    <property type="entry name" value="ZnFinger_BTB_dom_contain"/>
</dbReference>
<feature type="compositionally biased region" description="Low complexity" evidence="12">
    <location>
        <begin position="87"/>
        <end position="97"/>
    </location>
</feature>
<dbReference type="GO" id="GO:0008270">
    <property type="term" value="F:zinc ion binding"/>
    <property type="evidence" value="ECO:0007669"/>
    <property type="project" value="UniProtKB-KW"/>
</dbReference>
<keyword evidence="6" id="KW-0862">Zinc</keyword>
<dbReference type="Pfam" id="PF00096">
    <property type="entry name" value="zf-C2H2"/>
    <property type="match status" value="2"/>
</dbReference>
<keyword evidence="15" id="KW-1185">Reference proteome</keyword>
<organism evidence="14 15">
    <name type="scientific">Rhipicephalus microplus</name>
    <name type="common">Cattle tick</name>
    <name type="synonym">Boophilus microplus</name>
    <dbReference type="NCBI Taxonomy" id="6941"/>
    <lineage>
        <taxon>Eukaryota</taxon>
        <taxon>Metazoa</taxon>
        <taxon>Ecdysozoa</taxon>
        <taxon>Arthropoda</taxon>
        <taxon>Chelicerata</taxon>
        <taxon>Arachnida</taxon>
        <taxon>Acari</taxon>
        <taxon>Parasitiformes</taxon>
        <taxon>Ixodida</taxon>
        <taxon>Ixodoidea</taxon>
        <taxon>Ixodidae</taxon>
        <taxon>Rhipicephalinae</taxon>
        <taxon>Rhipicephalus</taxon>
        <taxon>Boophilus</taxon>
    </lineage>
</organism>
<gene>
    <name evidence="14" type="ORF">HPB51_000431</name>
</gene>
<feature type="domain" description="C2H2-type" evidence="13">
    <location>
        <begin position="203"/>
        <end position="230"/>
    </location>
</feature>
<comment type="caution">
    <text evidence="14">The sequence shown here is derived from an EMBL/GenBank/DDBJ whole genome shotgun (WGS) entry which is preliminary data.</text>
</comment>
<dbReference type="PROSITE" id="PS50157">
    <property type="entry name" value="ZINC_FINGER_C2H2_2"/>
    <property type="match status" value="5"/>
</dbReference>
<name>A0A9J6E5W1_RHIMP</name>
<evidence type="ECO:0000256" key="6">
    <source>
        <dbReference type="ARBA" id="ARBA00022833"/>
    </source>
</evidence>
<evidence type="ECO:0000256" key="5">
    <source>
        <dbReference type="ARBA" id="ARBA00022771"/>
    </source>
</evidence>
<dbReference type="SUPFAM" id="SSF57667">
    <property type="entry name" value="beta-beta-alpha zinc fingers"/>
    <property type="match status" value="3"/>
</dbReference>
<evidence type="ECO:0000256" key="4">
    <source>
        <dbReference type="ARBA" id="ARBA00022737"/>
    </source>
</evidence>
<evidence type="ECO:0000256" key="9">
    <source>
        <dbReference type="ARBA" id="ARBA00023163"/>
    </source>
</evidence>